<keyword evidence="4" id="KW-0548">Nucleotidyltransferase</keyword>
<evidence type="ECO:0000259" key="7">
    <source>
        <dbReference type="PROSITE" id="PS50880"/>
    </source>
</evidence>
<dbReference type="Pfam" id="PF23639">
    <property type="entry name" value="DUF7146"/>
    <property type="match status" value="1"/>
</dbReference>
<dbReference type="SMART" id="SM00493">
    <property type="entry name" value="TOPRIM"/>
    <property type="match status" value="1"/>
</dbReference>
<dbReference type="InterPro" id="IPR006171">
    <property type="entry name" value="TOPRIM_dom"/>
</dbReference>
<sequence>MISIEQIASACGDAKRTARGFMCRCPAHEERTGSLSLGYGRDGIVLVHCFGGCSQALVIDALKGLGMWPGPHVVGPRNVSKTPVPKDAGVCSSALWAAGIWNASTCAKGSPVETYLRRRGLTVSIPSAIRFHHGLRHPEGSSWPAMVALVSNALGGTPTAIHRTFLSRDGTSKAPLETTKMMLGPCRGGIVRLGGWGKVLLIGEGIETCLSAMQATGYRTWASLSTSGLRTLALPTDEQDIIILADADRAGEAAAKNAAHRWVLEGRRVRITRPPPGLDFNDLLTDRVRSLTECVT</sequence>
<dbReference type="CDD" id="cd01029">
    <property type="entry name" value="TOPRIM_primases"/>
    <property type="match status" value="1"/>
</dbReference>
<dbReference type="Proteomes" id="UP001549291">
    <property type="component" value="Unassembled WGS sequence"/>
</dbReference>
<protein>
    <submittedName>
        <fullName evidence="8">DNA primase/helicase</fullName>
    </submittedName>
</protein>
<evidence type="ECO:0000256" key="6">
    <source>
        <dbReference type="ARBA" id="ARBA00023163"/>
    </source>
</evidence>
<keyword evidence="1" id="KW-0240">DNA-directed RNA polymerase</keyword>
<dbReference type="InterPro" id="IPR036977">
    <property type="entry name" value="DNA_primase_Znf_CHC2"/>
</dbReference>
<dbReference type="InterPro" id="IPR034154">
    <property type="entry name" value="TOPRIM_DnaG/twinkle"/>
</dbReference>
<accession>A0ABV2RRH4</accession>
<dbReference type="EMBL" id="JBEPTQ010000002">
    <property type="protein sequence ID" value="MET4718900.1"/>
    <property type="molecule type" value="Genomic_DNA"/>
</dbReference>
<reference evidence="8 9" key="1">
    <citation type="submission" date="2024-06" db="EMBL/GenBank/DDBJ databases">
        <title>Genomic Encyclopedia of Type Strains, Phase V (KMG-V): Genome sequencing to study the core and pangenomes of soil and plant-associated prokaryotes.</title>
        <authorList>
            <person name="Whitman W."/>
        </authorList>
    </citation>
    <scope>NUCLEOTIDE SEQUENCE [LARGE SCALE GENOMIC DNA]</scope>
    <source>
        <strain evidence="8 9">USDA 160</strain>
    </source>
</reference>
<dbReference type="SUPFAM" id="SSF57783">
    <property type="entry name" value="Zinc beta-ribbon"/>
    <property type="match status" value="1"/>
</dbReference>
<keyword evidence="2" id="KW-0639">Primosome</keyword>
<dbReference type="InterPro" id="IPR055570">
    <property type="entry name" value="DUF7146"/>
</dbReference>
<keyword evidence="3" id="KW-0808">Transferase</keyword>
<evidence type="ECO:0000256" key="4">
    <source>
        <dbReference type="ARBA" id="ARBA00022695"/>
    </source>
</evidence>
<evidence type="ECO:0000256" key="2">
    <source>
        <dbReference type="ARBA" id="ARBA00022515"/>
    </source>
</evidence>
<keyword evidence="6" id="KW-0804">Transcription</keyword>
<dbReference type="RefSeq" id="WP_085971298.1">
    <property type="nucleotide sequence ID" value="NZ_CP066351.1"/>
</dbReference>
<dbReference type="Gene3D" id="3.40.1360.10">
    <property type="match status" value="1"/>
</dbReference>
<dbReference type="PROSITE" id="PS50880">
    <property type="entry name" value="TOPRIM"/>
    <property type="match status" value="1"/>
</dbReference>
<name>A0ABV2RRH4_BRAJP</name>
<feature type="domain" description="Toprim" evidence="7">
    <location>
        <begin position="198"/>
        <end position="279"/>
    </location>
</feature>
<dbReference type="Pfam" id="PF13362">
    <property type="entry name" value="Toprim_3"/>
    <property type="match status" value="1"/>
</dbReference>
<keyword evidence="5" id="KW-0235">DNA replication</keyword>
<dbReference type="SUPFAM" id="SSF56731">
    <property type="entry name" value="DNA primase core"/>
    <property type="match status" value="1"/>
</dbReference>
<comment type="caution">
    <text evidence="8">The sequence shown here is derived from an EMBL/GenBank/DDBJ whole genome shotgun (WGS) entry which is preliminary data.</text>
</comment>
<evidence type="ECO:0000256" key="5">
    <source>
        <dbReference type="ARBA" id="ARBA00022705"/>
    </source>
</evidence>
<gene>
    <name evidence="8" type="ORF">ABIF63_003006</name>
</gene>
<evidence type="ECO:0000313" key="9">
    <source>
        <dbReference type="Proteomes" id="UP001549291"/>
    </source>
</evidence>
<keyword evidence="9" id="KW-1185">Reference proteome</keyword>
<evidence type="ECO:0000256" key="1">
    <source>
        <dbReference type="ARBA" id="ARBA00022478"/>
    </source>
</evidence>
<proteinExistence type="predicted"/>
<dbReference type="Gene3D" id="3.90.580.10">
    <property type="entry name" value="Zinc finger, CHC2-type domain"/>
    <property type="match status" value="1"/>
</dbReference>
<organism evidence="8 9">
    <name type="scientific">Bradyrhizobium japonicum</name>
    <dbReference type="NCBI Taxonomy" id="375"/>
    <lineage>
        <taxon>Bacteria</taxon>
        <taxon>Pseudomonadati</taxon>
        <taxon>Pseudomonadota</taxon>
        <taxon>Alphaproteobacteria</taxon>
        <taxon>Hyphomicrobiales</taxon>
        <taxon>Nitrobacteraceae</taxon>
        <taxon>Bradyrhizobium</taxon>
    </lineage>
</organism>
<evidence type="ECO:0000313" key="8">
    <source>
        <dbReference type="EMBL" id="MET4718900.1"/>
    </source>
</evidence>
<evidence type="ECO:0000256" key="3">
    <source>
        <dbReference type="ARBA" id="ARBA00022679"/>
    </source>
</evidence>